<organism evidence="1 2">
    <name type="scientific">Lederbergia wuyishanensis</name>
    <dbReference type="NCBI Taxonomy" id="1347903"/>
    <lineage>
        <taxon>Bacteria</taxon>
        <taxon>Bacillati</taxon>
        <taxon>Bacillota</taxon>
        <taxon>Bacilli</taxon>
        <taxon>Bacillales</taxon>
        <taxon>Bacillaceae</taxon>
        <taxon>Lederbergia</taxon>
    </lineage>
</organism>
<dbReference type="RefSeq" id="WP_244682747.1">
    <property type="nucleotide sequence ID" value="NZ_JALIRM010000012.1"/>
</dbReference>
<comment type="caution">
    <text evidence="1">The sequence shown here is derived from an EMBL/GenBank/DDBJ whole genome shotgun (WGS) entry which is preliminary data.</text>
</comment>
<gene>
    <name evidence="1" type="ORF">J2S14_003333</name>
</gene>
<dbReference type="Pfam" id="PF14139">
    <property type="entry name" value="YpzG"/>
    <property type="match status" value="1"/>
</dbReference>
<protein>
    <submittedName>
        <fullName evidence="1">Uncharacterized protein</fullName>
    </submittedName>
</protein>
<sequence>MANKNENSHLNRQLSAFNKAHYNPKRMFNQVNGQTEQSQSQIILENMVVQFQKR</sequence>
<name>A0ABU0D7Z5_9BACI</name>
<accession>A0ABU0D7Z5</accession>
<dbReference type="InterPro" id="IPR025413">
    <property type="entry name" value="YpzG-like"/>
</dbReference>
<proteinExistence type="predicted"/>
<evidence type="ECO:0000313" key="1">
    <source>
        <dbReference type="EMBL" id="MDQ0344490.1"/>
    </source>
</evidence>
<evidence type="ECO:0000313" key="2">
    <source>
        <dbReference type="Proteomes" id="UP001232343"/>
    </source>
</evidence>
<keyword evidence="2" id="KW-1185">Reference proteome</keyword>
<dbReference type="Proteomes" id="UP001232343">
    <property type="component" value="Unassembled WGS sequence"/>
</dbReference>
<reference evidence="1 2" key="1">
    <citation type="submission" date="2023-07" db="EMBL/GenBank/DDBJ databases">
        <title>Genomic Encyclopedia of Type Strains, Phase IV (KMG-IV): sequencing the most valuable type-strain genomes for metagenomic binning, comparative biology and taxonomic classification.</title>
        <authorList>
            <person name="Goeker M."/>
        </authorList>
    </citation>
    <scope>NUCLEOTIDE SEQUENCE [LARGE SCALE GENOMIC DNA]</scope>
    <source>
        <strain evidence="1 2">DSM 27848</strain>
    </source>
</reference>
<dbReference type="EMBL" id="JAUSUO010000009">
    <property type="protein sequence ID" value="MDQ0344490.1"/>
    <property type="molecule type" value="Genomic_DNA"/>
</dbReference>